<dbReference type="Pfam" id="PF12704">
    <property type="entry name" value="MacB_PCD"/>
    <property type="match status" value="1"/>
</dbReference>
<keyword evidence="2" id="KW-1003">Cell membrane</keyword>
<evidence type="ECO:0000256" key="6">
    <source>
        <dbReference type="ARBA" id="ARBA00038076"/>
    </source>
</evidence>
<feature type="transmembrane region" description="Helical" evidence="7">
    <location>
        <begin position="407"/>
        <end position="423"/>
    </location>
</feature>
<evidence type="ECO:0000313" key="11">
    <source>
        <dbReference type="Proteomes" id="UP000191040"/>
    </source>
</evidence>
<proteinExistence type="inferred from homology"/>
<feature type="transmembrane region" description="Helical" evidence="7">
    <location>
        <begin position="12"/>
        <end position="33"/>
    </location>
</feature>
<evidence type="ECO:0000256" key="3">
    <source>
        <dbReference type="ARBA" id="ARBA00022692"/>
    </source>
</evidence>
<accession>A0A1T4Z8Q2</accession>
<dbReference type="InterPro" id="IPR050250">
    <property type="entry name" value="Macrolide_Exporter_MacB"/>
</dbReference>
<feature type="transmembrane region" description="Helical" evidence="7">
    <location>
        <begin position="429"/>
        <end position="449"/>
    </location>
</feature>
<gene>
    <name evidence="10" type="ORF">SAMN06295964_3294</name>
</gene>
<dbReference type="PANTHER" id="PTHR30572:SF4">
    <property type="entry name" value="ABC TRANSPORTER PERMEASE YTRF"/>
    <property type="match status" value="1"/>
</dbReference>
<feature type="transmembrane region" description="Helical" evidence="7">
    <location>
        <begin position="710"/>
        <end position="731"/>
    </location>
</feature>
<dbReference type="EMBL" id="LT796768">
    <property type="protein sequence ID" value="SKB10389.1"/>
    <property type="molecule type" value="Genomic_DNA"/>
</dbReference>
<feature type="transmembrane region" description="Helical" evidence="7">
    <location>
        <begin position="317"/>
        <end position="338"/>
    </location>
</feature>
<feature type="transmembrane region" description="Helical" evidence="7">
    <location>
        <begin position="485"/>
        <end position="505"/>
    </location>
</feature>
<feature type="transmembrane region" description="Helical" evidence="7">
    <location>
        <begin position="265"/>
        <end position="285"/>
    </location>
</feature>
<feature type="transmembrane region" description="Helical" evidence="7">
    <location>
        <begin position="796"/>
        <end position="818"/>
    </location>
</feature>
<name>A0A1T4Z8Q2_9ACTN</name>
<evidence type="ECO:0000256" key="7">
    <source>
        <dbReference type="SAM" id="Phobius"/>
    </source>
</evidence>
<keyword evidence="3 7" id="KW-0812">Transmembrane</keyword>
<dbReference type="Pfam" id="PF02687">
    <property type="entry name" value="FtsX"/>
    <property type="match status" value="2"/>
</dbReference>
<keyword evidence="11" id="KW-1185">Reference proteome</keyword>
<organism evidence="10 11">
    <name type="scientific">Aeromicrobium choanae</name>
    <dbReference type="NCBI Taxonomy" id="1736691"/>
    <lineage>
        <taxon>Bacteria</taxon>
        <taxon>Bacillati</taxon>
        <taxon>Actinomycetota</taxon>
        <taxon>Actinomycetes</taxon>
        <taxon>Propionibacteriales</taxon>
        <taxon>Nocardioidaceae</taxon>
        <taxon>Aeromicrobium</taxon>
    </lineage>
</organism>
<feature type="transmembrane region" description="Helical" evidence="7">
    <location>
        <begin position="358"/>
        <end position="378"/>
    </location>
</feature>
<dbReference type="RefSeq" id="WP_078701149.1">
    <property type="nucleotide sequence ID" value="NZ_LT796768.1"/>
</dbReference>
<evidence type="ECO:0000259" key="8">
    <source>
        <dbReference type="Pfam" id="PF02687"/>
    </source>
</evidence>
<keyword evidence="4 7" id="KW-1133">Transmembrane helix</keyword>
<dbReference type="GO" id="GO:0005886">
    <property type="term" value="C:plasma membrane"/>
    <property type="evidence" value="ECO:0007669"/>
    <property type="project" value="UniProtKB-SubCell"/>
</dbReference>
<dbReference type="GO" id="GO:0022857">
    <property type="term" value="F:transmembrane transporter activity"/>
    <property type="evidence" value="ECO:0007669"/>
    <property type="project" value="TreeGrafter"/>
</dbReference>
<keyword evidence="5 7" id="KW-0472">Membrane</keyword>
<evidence type="ECO:0000259" key="9">
    <source>
        <dbReference type="Pfam" id="PF12704"/>
    </source>
</evidence>
<protein>
    <submittedName>
        <fullName evidence="10">Putative ABC transport system permease protein</fullName>
    </submittedName>
</protein>
<dbReference type="InterPro" id="IPR003838">
    <property type="entry name" value="ABC3_permease_C"/>
</dbReference>
<feature type="domain" description="ABC3 transporter permease C-terminal" evidence="8">
    <location>
        <begin position="269"/>
        <end position="388"/>
    </location>
</feature>
<dbReference type="OrthoDB" id="9780560at2"/>
<comment type="subcellular location">
    <subcellularLocation>
        <location evidence="1">Cell membrane</location>
        <topology evidence="1">Multi-pass membrane protein</topology>
    </subcellularLocation>
</comment>
<feature type="transmembrane region" description="Helical" evidence="7">
    <location>
        <begin position="759"/>
        <end position="784"/>
    </location>
</feature>
<evidence type="ECO:0000256" key="4">
    <source>
        <dbReference type="ARBA" id="ARBA00022989"/>
    </source>
</evidence>
<dbReference type="PANTHER" id="PTHR30572">
    <property type="entry name" value="MEMBRANE COMPONENT OF TRANSPORTER-RELATED"/>
    <property type="match status" value="1"/>
</dbReference>
<evidence type="ECO:0000256" key="1">
    <source>
        <dbReference type="ARBA" id="ARBA00004651"/>
    </source>
</evidence>
<evidence type="ECO:0000256" key="5">
    <source>
        <dbReference type="ARBA" id="ARBA00023136"/>
    </source>
</evidence>
<evidence type="ECO:0000313" key="10">
    <source>
        <dbReference type="EMBL" id="SKB10389.1"/>
    </source>
</evidence>
<dbReference type="Proteomes" id="UP000191040">
    <property type="component" value="Chromosome I"/>
</dbReference>
<dbReference type="STRING" id="1736691.SAMN06295964_3294"/>
<feature type="domain" description="MacB-like periplasmic core" evidence="9">
    <location>
        <begin position="481"/>
        <end position="669"/>
    </location>
</feature>
<comment type="similarity">
    <text evidence="6">Belongs to the ABC-4 integral membrane protein family.</text>
</comment>
<reference evidence="11" key="1">
    <citation type="submission" date="2017-02" db="EMBL/GenBank/DDBJ databases">
        <authorList>
            <person name="Varghese N."/>
            <person name="Submissions S."/>
        </authorList>
    </citation>
    <scope>NUCLEOTIDE SEQUENCE [LARGE SCALE GENOMIC DNA]</scope>
    <source>
        <strain evidence="11">9H-4</strain>
    </source>
</reference>
<sequence>MFNLVLSSVRHNLGRYLATLVAIIAGVGFYTAVCVISDGVIDSLEGNIDDQYGNVDVAVVPDDPATVENTGAQPEQLKLPQSTVDQILKLPGVEGGAGILTAPVAFLDDEGKPFASSATGRLWISDKDLDPLRVVDGDAPDASGEIAVDQGLADNERLKVGDQLTLLTLAGKQQVELVAITAFGDSDSLDSGGTVSISEADAFDWLNAGRQAFESYYLTGSGSADDLVAGTGQVVPDGFDVQTGDEFREDQREANGSFAQTLKTALQAFAILALLVGGFVIYNTFSVIVAQRLRELAVLAAIGATPRQLKRSLRMEGLVLGVLGSILGVVAGYLLTLALQGVLELTGNSLPGGISFSASNLITGVLLGTIITVLSVMVPARRAGRTEPIEAMREAATESASLGRRRAVIALALGIAGLAGLLVGSRIGVIGTGAVAFVAAVFVGAPYLARLGARAARPLIERFGIEGRLAVDNSVRSPKRTATTANALLIGVFLVTLVAVAGSSIRDFAVQQVNDVQSADYLVVSQGGTIDDAFVAKLSAVEDVNEVVAFKRVAATLDGAASTISSGDVDEMTKIASINVEKGSLDDLADGTIAVLDLGDGTAPNIGSTVTVKVAQGADQDLRVVATLSPSQDTGQTGSIVDEKTFASLVGDAAPTVAFVDVASGAQGSTQRAIQDLADERPDITAQEGNAVGKLIGTVFDFLIEAVTGLLLMSVLIALIGIINTMSLSILERRRELGLLRIIGMTDQRVRRMITLESIVISLLGTLGGLLTGLMVSLLLVLSFNRLSEATITPSIPWIELITILVAGIVLGVLAALLPARRSTRTEVLDAIASN</sequence>
<dbReference type="InterPro" id="IPR025857">
    <property type="entry name" value="MacB_PCD"/>
</dbReference>
<feature type="domain" description="ABC3 transporter permease C-terminal" evidence="8">
    <location>
        <begin position="710"/>
        <end position="827"/>
    </location>
</feature>
<dbReference type="AlphaFoldDB" id="A0A1T4Z8Q2"/>
<evidence type="ECO:0000256" key="2">
    <source>
        <dbReference type="ARBA" id="ARBA00022475"/>
    </source>
</evidence>